<dbReference type="Pfam" id="PF00482">
    <property type="entry name" value="T2SSF"/>
    <property type="match status" value="1"/>
</dbReference>
<feature type="transmembrane region" description="Helical" evidence="6">
    <location>
        <begin position="12"/>
        <end position="33"/>
    </location>
</feature>
<evidence type="ECO:0000256" key="3">
    <source>
        <dbReference type="ARBA" id="ARBA00022692"/>
    </source>
</evidence>
<keyword evidence="4 6" id="KW-1133">Transmembrane helix</keyword>
<gene>
    <name evidence="8" type="ORF">ACKI1S_22630</name>
</gene>
<keyword evidence="3 6" id="KW-0812">Transmembrane</keyword>
<evidence type="ECO:0000256" key="6">
    <source>
        <dbReference type="SAM" id="Phobius"/>
    </source>
</evidence>
<dbReference type="InterPro" id="IPR042094">
    <property type="entry name" value="T2SS_GspF_sf"/>
</dbReference>
<dbReference type="InterPro" id="IPR018076">
    <property type="entry name" value="T2SS_GspF_dom"/>
</dbReference>
<feature type="transmembrane region" description="Helical" evidence="6">
    <location>
        <begin position="227"/>
        <end position="246"/>
    </location>
</feature>
<keyword evidence="5 6" id="KW-0472">Membrane</keyword>
<organism evidence="8 9">
    <name type="scientific">Streptomyces galilaeus</name>
    <dbReference type="NCBI Taxonomy" id="33899"/>
    <lineage>
        <taxon>Bacteria</taxon>
        <taxon>Bacillati</taxon>
        <taxon>Actinomycetota</taxon>
        <taxon>Actinomycetes</taxon>
        <taxon>Kitasatosporales</taxon>
        <taxon>Streptomycetaceae</taxon>
        <taxon>Streptomyces</taxon>
    </lineage>
</organism>
<evidence type="ECO:0000256" key="4">
    <source>
        <dbReference type="ARBA" id="ARBA00022989"/>
    </source>
</evidence>
<keyword evidence="9" id="KW-1185">Reference proteome</keyword>
<protein>
    <submittedName>
        <fullName evidence="8">Type II secretion system F family protein</fullName>
    </submittedName>
</protein>
<proteinExistence type="predicted"/>
<comment type="subcellular location">
    <subcellularLocation>
        <location evidence="1">Cell membrane</location>
        <topology evidence="1">Multi-pass membrane protein</topology>
    </subcellularLocation>
</comment>
<evidence type="ECO:0000313" key="8">
    <source>
        <dbReference type="EMBL" id="MFM9648933.1"/>
    </source>
</evidence>
<dbReference type="PANTHER" id="PTHR35007:SF3">
    <property type="entry name" value="POSSIBLE CONSERVED ALANINE RICH MEMBRANE PROTEIN"/>
    <property type="match status" value="1"/>
</dbReference>
<accession>A0ABW9IKB7</accession>
<sequence>MTLLWGLLSGMAVMAGLIGVVAGAAGTTAPRRAPLRQRWKAQRAGKEQSEAIRLRRRTLMVLAFVVFIVVWLVSGNFVGGALLGSAVIGVPWLIAPGQVAQERIGQLEALSEWTQRLAGLLRLGMGLEQAMITSRQGAPDELAPQIVNLSDRLRLGWRPRAALRAFSDELDDVTADKVVAALILSVNDRGPGLAQALEDLAGTVRDEVAKKRAIEADRAKPRTTVRWMTVITVGVVAAGFFVPSYTRPYSTLLGQLVLAFLMAGFIAVLALMRQLGSFRRIPRFLINDPSSAVRLPVPAKEPAVGDVPVAGHEPEGARS</sequence>
<keyword evidence="2" id="KW-1003">Cell membrane</keyword>
<evidence type="ECO:0000256" key="5">
    <source>
        <dbReference type="ARBA" id="ARBA00023136"/>
    </source>
</evidence>
<dbReference type="RefSeq" id="WP_369280611.1">
    <property type="nucleotide sequence ID" value="NZ_JBJVMW010000025.1"/>
</dbReference>
<evidence type="ECO:0000256" key="1">
    <source>
        <dbReference type="ARBA" id="ARBA00004651"/>
    </source>
</evidence>
<name>A0ABW9IKB7_STRGJ</name>
<dbReference type="PANTHER" id="PTHR35007">
    <property type="entry name" value="INTEGRAL MEMBRANE PROTEIN-RELATED"/>
    <property type="match status" value="1"/>
</dbReference>
<reference evidence="8 9" key="1">
    <citation type="submission" date="2024-12" db="EMBL/GenBank/DDBJ databases">
        <title>Forecasting of Potato common scab and diversities of Pathogenic streptomyces spp. in china.</title>
        <authorList>
            <person name="Handique U."/>
            <person name="Wu J."/>
        </authorList>
    </citation>
    <scope>NUCLEOTIDE SEQUENCE [LARGE SCALE GENOMIC DNA]</scope>
    <source>
        <strain evidence="8 9">ZRIMU1585</strain>
    </source>
</reference>
<comment type="caution">
    <text evidence="8">The sequence shown here is derived from an EMBL/GenBank/DDBJ whole genome shotgun (WGS) entry which is preliminary data.</text>
</comment>
<dbReference type="Gene3D" id="1.20.81.30">
    <property type="entry name" value="Type II secretion system (T2SS), domain F"/>
    <property type="match status" value="1"/>
</dbReference>
<evidence type="ECO:0000259" key="7">
    <source>
        <dbReference type="Pfam" id="PF00482"/>
    </source>
</evidence>
<dbReference type="Proteomes" id="UP001631993">
    <property type="component" value="Unassembled WGS sequence"/>
</dbReference>
<evidence type="ECO:0000313" key="9">
    <source>
        <dbReference type="Proteomes" id="UP001631993"/>
    </source>
</evidence>
<feature type="domain" description="Type II secretion system protein GspF" evidence="7">
    <location>
        <begin position="113"/>
        <end position="238"/>
    </location>
</feature>
<evidence type="ECO:0000256" key="2">
    <source>
        <dbReference type="ARBA" id="ARBA00022475"/>
    </source>
</evidence>
<feature type="transmembrane region" description="Helical" evidence="6">
    <location>
        <begin position="252"/>
        <end position="272"/>
    </location>
</feature>
<dbReference type="EMBL" id="JBJVNE010000011">
    <property type="protein sequence ID" value="MFM9648933.1"/>
    <property type="molecule type" value="Genomic_DNA"/>
</dbReference>